<evidence type="ECO:0008006" key="4">
    <source>
        <dbReference type="Google" id="ProtNLM"/>
    </source>
</evidence>
<keyword evidence="1" id="KW-1133">Transmembrane helix</keyword>
<feature type="transmembrane region" description="Helical" evidence="1">
    <location>
        <begin position="6"/>
        <end position="24"/>
    </location>
</feature>
<name>A0ABY7A9W9_9FIRM</name>
<keyword evidence="1" id="KW-0472">Membrane</keyword>
<evidence type="ECO:0000256" key="1">
    <source>
        <dbReference type="SAM" id="Phobius"/>
    </source>
</evidence>
<dbReference type="Proteomes" id="UP001163115">
    <property type="component" value="Chromosome"/>
</dbReference>
<keyword evidence="1" id="KW-0812">Transmembrane</keyword>
<dbReference type="EMBL" id="CP113524">
    <property type="protein sequence ID" value="WAJ23282.1"/>
    <property type="molecule type" value="Genomic_DNA"/>
</dbReference>
<gene>
    <name evidence="2" type="ORF">OW255_17190</name>
</gene>
<evidence type="ECO:0000313" key="3">
    <source>
        <dbReference type="Proteomes" id="UP001163115"/>
    </source>
</evidence>
<evidence type="ECO:0000313" key="2">
    <source>
        <dbReference type="EMBL" id="WAJ23282.1"/>
    </source>
</evidence>
<proteinExistence type="predicted"/>
<protein>
    <recommendedName>
        <fullName evidence="4">SurA-like protein</fullName>
    </recommendedName>
</protein>
<reference evidence="2" key="1">
    <citation type="submission" date="2022-11" db="EMBL/GenBank/DDBJ databases">
        <title>Lacrimispora xylanolytica sy1, complete genome.</title>
        <authorList>
            <person name="Choi S."/>
        </authorList>
    </citation>
    <scope>NUCLEOTIDE SEQUENCE</scope>
    <source>
        <strain evidence="2">Sy1</strain>
    </source>
</reference>
<organism evidence="2 3">
    <name type="scientific">Lacrimispora xylanolytica</name>
    <dbReference type="NCBI Taxonomy" id="29375"/>
    <lineage>
        <taxon>Bacteria</taxon>
        <taxon>Bacillati</taxon>
        <taxon>Bacillota</taxon>
        <taxon>Clostridia</taxon>
        <taxon>Lachnospirales</taxon>
        <taxon>Lachnospiraceae</taxon>
        <taxon>Lacrimispora</taxon>
    </lineage>
</organism>
<dbReference type="RefSeq" id="WP_268114765.1">
    <property type="nucleotide sequence ID" value="NZ_CP113524.1"/>
</dbReference>
<keyword evidence="3" id="KW-1185">Reference proteome</keyword>
<accession>A0ABY7A9W9</accession>
<sequence length="198" mass="23215">MKKNFYIFGTAFLLCINFFLLTGFQKKPVLFVNGDRIYEEEYLFLSQVYTGGMAEEEKGTRNRAACAKVEQQMLKENNVVEDISFASFLNKVNKENEARKQAMDAGERIYGPKVYDARIYYDYIYSEAKENMIKNVLMSQITDQEIKSFGEKNGIDLREKEEVQLIRYQLARDRYMVQLKDRVLKAMIKADGKFYQVS</sequence>